<dbReference type="Proteomes" id="UP000285305">
    <property type="component" value="Unassembled WGS sequence"/>
</dbReference>
<evidence type="ECO:0000313" key="2">
    <source>
        <dbReference type="Proteomes" id="UP000285305"/>
    </source>
</evidence>
<accession>A0A413ZHP9</accession>
<gene>
    <name evidence="1" type="ORF">DW853_17875</name>
</gene>
<name>A0A413ZHP9_BACSE</name>
<evidence type="ECO:0000313" key="1">
    <source>
        <dbReference type="EMBL" id="RHC23236.1"/>
    </source>
</evidence>
<comment type="caution">
    <text evidence="1">The sequence shown here is derived from an EMBL/GenBank/DDBJ whole genome shotgun (WGS) entry which is preliminary data.</text>
</comment>
<reference evidence="1 2" key="1">
    <citation type="submission" date="2018-08" db="EMBL/GenBank/DDBJ databases">
        <title>A genome reference for cultivated species of the human gut microbiota.</title>
        <authorList>
            <person name="Zou Y."/>
            <person name="Xue W."/>
            <person name="Luo G."/>
        </authorList>
    </citation>
    <scope>NUCLEOTIDE SEQUENCE [LARGE SCALE GENOMIC DNA]</scope>
    <source>
        <strain evidence="1 2">AM36-9BH</strain>
    </source>
</reference>
<protein>
    <submittedName>
        <fullName evidence="1">Uncharacterized protein</fullName>
    </submittedName>
</protein>
<sequence>MNDTRYKILKQKKRWLSLFAELYSDKEYDKIMCLYNELVSDNILRHTIEDIDSIDDNKEFRILMYVEFALINKHSDIEVWDNL</sequence>
<organism evidence="1 2">
    <name type="scientific">Bacteroides stercoris</name>
    <dbReference type="NCBI Taxonomy" id="46506"/>
    <lineage>
        <taxon>Bacteria</taxon>
        <taxon>Pseudomonadati</taxon>
        <taxon>Bacteroidota</taxon>
        <taxon>Bacteroidia</taxon>
        <taxon>Bacteroidales</taxon>
        <taxon>Bacteroidaceae</taxon>
        <taxon>Bacteroides</taxon>
    </lineage>
</organism>
<dbReference type="RefSeq" id="WP_117899934.1">
    <property type="nucleotide sequence ID" value="NZ_QSHQ01000071.1"/>
</dbReference>
<dbReference type="EMBL" id="QSHQ01000071">
    <property type="protein sequence ID" value="RHC23236.1"/>
    <property type="molecule type" value="Genomic_DNA"/>
</dbReference>
<dbReference type="AlphaFoldDB" id="A0A413ZHP9"/>
<proteinExistence type="predicted"/>